<keyword evidence="32" id="KW-0325">Glycoprotein</keyword>
<evidence type="ECO:0000256" key="29">
    <source>
        <dbReference type="ARBA" id="ARBA00023136"/>
    </source>
</evidence>
<name>A0A075IHY7_9VIRU</name>
<evidence type="ECO:0000256" key="7">
    <source>
        <dbReference type="ARBA" id="ARBA00004426"/>
    </source>
</evidence>
<comment type="similarity">
    <text evidence="9">Belongs to the hantavirus envelope glycoprotein family.</text>
</comment>
<feature type="domain" description="Hantavirus glycoprotein Gc N-terminal" evidence="38">
    <location>
        <begin position="641"/>
        <end position="957"/>
    </location>
</feature>
<evidence type="ECO:0000256" key="26">
    <source>
        <dbReference type="ARBA" id="ARBA00022844"/>
    </source>
</evidence>
<evidence type="ECO:0000256" key="5">
    <source>
        <dbReference type="ARBA" id="ARBA00004381"/>
    </source>
</evidence>
<evidence type="ECO:0000256" key="23">
    <source>
        <dbReference type="ARBA" id="ARBA00022804"/>
    </source>
</evidence>
<evidence type="ECO:0000256" key="31">
    <source>
        <dbReference type="ARBA" id="ARBA00023157"/>
    </source>
</evidence>
<dbReference type="GO" id="GO:0019062">
    <property type="term" value="P:virion attachment to host cell"/>
    <property type="evidence" value="ECO:0007669"/>
    <property type="project" value="UniProtKB-KW"/>
</dbReference>
<keyword evidence="22" id="KW-0863">Zinc-finger</keyword>
<organism evidence="43">
    <name type="scientific">Thottapalayam virus</name>
    <dbReference type="NCBI Taxonomy" id="1980493"/>
    <lineage>
        <taxon>Viruses</taxon>
        <taxon>Riboviria</taxon>
        <taxon>Orthornavirae</taxon>
        <taxon>Negarnaviricota</taxon>
        <taxon>Polyploviricotina</taxon>
        <taxon>Bunyaviricetes</taxon>
        <taxon>Elliovirales</taxon>
        <taxon>Hantaviridae</taxon>
        <taxon>Mammantavirinae</taxon>
        <taxon>Thottimvirus</taxon>
        <taxon>Thottimvirus thottapalayamense</taxon>
    </lineage>
</organism>
<keyword evidence="12" id="KW-1168">Fusion of virus membrane with host membrane</keyword>
<evidence type="ECO:0000256" key="19">
    <source>
        <dbReference type="ARBA" id="ARBA00022723"/>
    </source>
</evidence>
<evidence type="ECO:0000256" key="36">
    <source>
        <dbReference type="ARBA" id="ARBA00031199"/>
    </source>
</evidence>
<reference evidence="43" key="2">
    <citation type="submission" date="2014-02" db="EMBL/GenBank/DDBJ databases">
        <authorList>
            <person name="Lin X.-D."/>
            <person name="Zhou R.-H."/>
            <person name="Zhang Y.-Z."/>
        </authorList>
    </citation>
    <scope>NUCLEOTIDE SEQUENCE</scope>
</reference>
<evidence type="ECO:0000259" key="40">
    <source>
        <dbReference type="Pfam" id="PF10538"/>
    </source>
</evidence>
<dbReference type="GO" id="GO:0044178">
    <property type="term" value="C:host cell Golgi membrane"/>
    <property type="evidence" value="ECO:0007669"/>
    <property type="project" value="UniProtKB-SubCell"/>
</dbReference>
<evidence type="ECO:0000256" key="3">
    <source>
        <dbReference type="ARBA" id="ARBA00004244"/>
    </source>
</evidence>
<keyword evidence="25" id="KW-0862">Zinc</keyword>
<keyword evidence="29 37" id="KW-0472">Membrane</keyword>
<evidence type="ECO:0000256" key="4">
    <source>
        <dbReference type="ARBA" id="ARBA00004252"/>
    </source>
</evidence>
<dbReference type="GO" id="GO:0007165">
    <property type="term" value="P:signal transduction"/>
    <property type="evidence" value="ECO:0007669"/>
    <property type="project" value="InterPro"/>
</dbReference>
<evidence type="ECO:0000256" key="11">
    <source>
        <dbReference type="ARBA" id="ARBA00022482"/>
    </source>
</evidence>
<feature type="domain" description="ITAM" evidence="40">
    <location>
        <begin position="605"/>
        <end position="633"/>
    </location>
</feature>
<feature type="domain" description="Glycoprotein Gc C-terminal bunyavirales" evidence="42">
    <location>
        <begin position="959"/>
        <end position="1120"/>
    </location>
</feature>
<dbReference type="Gene3D" id="1.10.8.1320">
    <property type="match status" value="1"/>
</dbReference>
<keyword evidence="31" id="KW-1015">Disulfide bond</keyword>
<keyword evidence="34" id="KW-0899">Viral immunoevasion</keyword>
<evidence type="ECO:0000259" key="38">
    <source>
        <dbReference type="Pfam" id="PF01561"/>
    </source>
</evidence>
<evidence type="ECO:0000256" key="32">
    <source>
        <dbReference type="ARBA" id="ARBA00023180"/>
    </source>
</evidence>
<keyword evidence="18 37" id="KW-0812">Transmembrane</keyword>
<keyword evidence="26" id="KW-0946">Virion</keyword>
<dbReference type="Pfam" id="PF01561">
    <property type="entry name" value="Hanta_Gc_N"/>
    <property type="match status" value="1"/>
</dbReference>
<keyword evidence="11" id="KW-1113">Inhibition of host RLR pathway by virus</keyword>
<dbReference type="InterPro" id="IPR048790">
    <property type="entry name" value="Gn-B_hanta"/>
</dbReference>
<evidence type="ECO:0000256" key="27">
    <source>
        <dbReference type="ARBA" id="ARBA00022870"/>
    </source>
</evidence>
<evidence type="ECO:0000313" key="43">
    <source>
        <dbReference type="EMBL" id="AIF28796.1"/>
    </source>
</evidence>
<keyword evidence="19" id="KW-0479">Metal-binding</keyword>
<dbReference type="GO" id="GO:0039654">
    <property type="term" value="P:fusion of virus membrane with host endosome membrane"/>
    <property type="evidence" value="ECO:0007669"/>
    <property type="project" value="UniProtKB-KW"/>
</dbReference>
<dbReference type="InterPro" id="IPR012316">
    <property type="entry name" value="ITAM_motif_hantavir-typ"/>
</dbReference>
<dbReference type="InterPro" id="IPR002532">
    <property type="entry name" value="Hanta_Gc_N"/>
</dbReference>
<evidence type="ECO:0000256" key="15">
    <source>
        <dbReference type="ARBA" id="ARBA00022595"/>
    </source>
</evidence>
<keyword evidence="24" id="KW-1040">Host Golgi apparatus</keyword>
<evidence type="ECO:0000256" key="21">
    <source>
        <dbReference type="ARBA" id="ARBA00022737"/>
    </source>
</evidence>
<keyword evidence="13" id="KW-1170">Fusion of virus membrane with host endosomal membrane</keyword>
<evidence type="ECO:0000256" key="25">
    <source>
        <dbReference type="ARBA" id="ARBA00022833"/>
    </source>
</evidence>
<keyword evidence="16" id="KW-1090">Inhibition of host innate immune response by virus</keyword>
<evidence type="ECO:0000256" key="18">
    <source>
        <dbReference type="ARBA" id="ARBA00022692"/>
    </source>
</evidence>
<keyword evidence="14" id="KW-0945">Host-virus interaction</keyword>
<dbReference type="GO" id="GO:0033650">
    <property type="term" value="C:host cell mitochondrion"/>
    <property type="evidence" value="ECO:0007669"/>
    <property type="project" value="UniProtKB-SubCell"/>
</dbReference>
<evidence type="ECO:0000256" key="9">
    <source>
        <dbReference type="ARBA" id="ARBA00005839"/>
    </source>
</evidence>
<evidence type="ECO:0000256" key="2">
    <source>
        <dbReference type="ARBA" id="ARBA00004181"/>
    </source>
</evidence>
<evidence type="ECO:0000256" key="30">
    <source>
        <dbReference type="ARBA" id="ARBA00023147"/>
    </source>
</evidence>
<dbReference type="GO" id="GO:0046718">
    <property type="term" value="P:symbiont entry into host cell"/>
    <property type="evidence" value="ECO:0007669"/>
    <property type="project" value="UniProtKB-KW"/>
</dbReference>
<dbReference type="Pfam" id="PF20682">
    <property type="entry name" value="Hanta_Gc_C"/>
    <property type="match status" value="1"/>
</dbReference>
<dbReference type="GO" id="GO:0055036">
    <property type="term" value="C:virion membrane"/>
    <property type="evidence" value="ECO:0007669"/>
    <property type="project" value="UniProtKB-SubCell"/>
</dbReference>
<evidence type="ECO:0000256" key="12">
    <source>
        <dbReference type="ARBA" id="ARBA00022506"/>
    </source>
</evidence>
<keyword evidence="30" id="KW-1045">Host mitochondrion</keyword>
<dbReference type="Pfam" id="PF20679">
    <property type="entry name" value="Hanta_Gn-B"/>
    <property type="match status" value="1"/>
</dbReference>
<feature type="transmembrane region" description="Helical" evidence="37">
    <location>
        <begin position="491"/>
        <end position="508"/>
    </location>
</feature>
<evidence type="ECO:0000256" key="16">
    <source>
        <dbReference type="ARBA" id="ARBA00022632"/>
    </source>
</evidence>
<dbReference type="Pfam" id="PF10538">
    <property type="entry name" value="ITAM_Cys-rich"/>
    <property type="match status" value="1"/>
</dbReference>
<evidence type="ECO:0000256" key="6">
    <source>
        <dbReference type="ARBA" id="ARBA00004385"/>
    </source>
</evidence>
<evidence type="ECO:0000256" key="14">
    <source>
        <dbReference type="ARBA" id="ARBA00022581"/>
    </source>
</evidence>
<dbReference type="GO" id="GO:0044167">
    <property type="term" value="C:host cell endoplasmic reticulum membrane"/>
    <property type="evidence" value="ECO:0007669"/>
    <property type="project" value="UniProtKB-SubCell"/>
</dbReference>
<dbReference type="InterPro" id="IPR002534">
    <property type="entry name" value="Hanta_Gn-H"/>
</dbReference>
<accession>A0A075IHY7</accession>
<keyword evidence="35" id="KW-1160">Virus entry into host cell</keyword>
<keyword evidence="23" id="KW-1161">Viral attachment to host cell</keyword>
<evidence type="ECO:0000256" key="34">
    <source>
        <dbReference type="ARBA" id="ARBA00023280"/>
    </source>
</evidence>
<keyword evidence="15" id="KW-1162">Viral penetration into host cytoplasm</keyword>
<evidence type="ECO:0000256" key="8">
    <source>
        <dbReference type="ARBA" id="ARBA00004482"/>
    </source>
</evidence>
<evidence type="ECO:0000256" key="10">
    <source>
        <dbReference type="ARBA" id="ARBA00015294"/>
    </source>
</evidence>
<evidence type="ECO:0000256" key="37">
    <source>
        <dbReference type="SAM" id="Phobius"/>
    </source>
</evidence>
<reference evidence="43" key="1">
    <citation type="journal article" date="2014" name="Virus Res.">
        <title>Biodiversity and evolution of Imjin virus and Thottapalayam virus in Crocidurinae shrews in Zhejiang Province, China.</title>
        <authorList>
            <person name="Lin X.D."/>
            <person name="Zhou R.H."/>
            <person name="Fan F.N."/>
            <person name="Ying X.H."/>
            <person name="Sun X.Y."/>
            <person name="Wang W."/>
            <person name="Holmes E.C."/>
            <person name="Zhang Y.Z."/>
        </authorList>
    </citation>
    <scope>NUCLEOTIDE SEQUENCE</scope>
</reference>
<evidence type="ECO:0000256" key="20">
    <source>
        <dbReference type="ARBA" id="ARBA00022729"/>
    </source>
</evidence>
<keyword evidence="17" id="KW-1110">Inhibition of host TRAFs by virus</keyword>
<feature type="domain" description="Glycoprotein Gn base hantavirus" evidence="41">
    <location>
        <begin position="366"/>
        <end position="467"/>
    </location>
</feature>
<keyword evidence="27" id="KW-1043">Host membrane</keyword>
<evidence type="ECO:0000256" key="17">
    <source>
        <dbReference type="ARBA" id="ARBA00022647"/>
    </source>
</evidence>
<evidence type="ECO:0000256" key="33">
    <source>
        <dbReference type="ARBA" id="ARBA00023184"/>
    </source>
</evidence>
<proteinExistence type="inferred from homology"/>
<protein>
    <recommendedName>
        <fullName evidence="10">Envelopment polyprotein</fullName>
    </recommendedName>
    <alternativeName>
        <fullName evidence="36">M polyprotein</fullName>
    </alternativeName>
</protein>
<dbReference type="GO" id="GO:0039527">
    <property type="term" value="P:symbiont-mediated suppression of host TRAF-mediated signal transduction"/>
    <property type="evidence" value="ECO:0007669"/>
    <property type="project" value="UniProtKB-KW"/>
</dbReference>
<evidence type="ECO:0000256" key="28">
    <source>
        <dbReference type="ARBA" id="ARBA00022989"/>
    </source>
</evidence>
<feature type="transmembrane region" description="Helical" evidence="37">
    <location>
        <begin position="616"/>
        <end position="635"/>
    </location>
</feature>
<evidence type="ECO:0000259" key="42">
    <source>
        <dbReference type="Pfam" id="PF20682"/>
    </source>
</evidence>
<evidence type="ECO:0000259" key="41">
    <source>
        <dbReference type="Pfam" id="PF20679"/>
    </source>
</evidence>
<keyword evidence="21" id="KW-0677">Repeat</keyword>
<evidence type="ECO:0000256" key="13">
    <source>
        <dbReference type="ARBA" id="ARBA00022510"/>
    </source>
</evidence>
<feature type="transmembrane region" description="Helical" evidence="37">
    <location>
        <begin position="1084"/>
        <end position="1113"/>
    </location>
</feature>
<keyword evidence="33" id="KW-1038">Host endoplasmic reticulum</keyword>
<dbReference type="GO" id="GO:0052170">
    <property type="term" value="P:symbiont-mediated suppression of host innate immune response"/>
    <property type="evidence" value="ECO:0007669"/>
    <property type="project" value="UniProtKB-KW"/>
</dbReference>
<evidence type="ECO:0000256" key="35">
    <source>
        <dbReference type="ARBA" id="ARBA00023296"/>
    </source>
</evidence>
<evidence type="ECO:0000256" key="1">
    <source>
        <dbReference type="ARBA" id="ARBA00004153"/>
    </source>
</evidence>
<keyword evidence="20" id="KW-0732">Signal</keyword>
<dbReference type="InterPro" id="IPR048791">
    <property type="entry name" value="Gc_C_bunya"/>
</dbReference>
<evidence type="ECO:0000256" key="22">
    <source>
        <dbReference type="ARBA" id="ARBA00022771"/>
    </source>
</evidence>
<dbReference type="GO" id="GO:0044228">
    <property type="term" value="C:host cell surface"/>
    <property type="evidence" value="ECO:0007669"/>
    <property type="project" value="UniProtKB-SubCell"/>
</dbReference>
<dbReference type="EMBL" id="KJ420544">
    <property type="protein sequence ID" value="AIF28796.1"/>
    <property type="molecule type" value="Viral_cRNA"/>
</dbReference>
<evidence type="ECO:0000256" key="24">
    <source>
        <dbReference type="ARBA" id="ARBA00022812"/>
    </source>
</evidence>
<dbReference type="GO" id="GO:0008270">
    <property type="term" value="F:zinc ion binding"/>
    <property type="evidence" value="ECO:0007669"/>
    <property type="project" value="UniProtKB-KW"/>
</dbReference>
<keyword evidence="28 37" id="KW-1133">Transmembrane helix</keyword>
<sequence length="1121" mass="126341">MTSIFKLAVRASLLLNIYATEHRPILLNCPHYGVTEAEYIWGTTRLGHFPLDEVKNMVFETTCSFGLPAHDPMTQMKVVTWKEKETHGTSGEYFEKIASHTETEGDFKSLCTKTHYLTYPFKNGNSYCLNVHCNQTLCDVEVIVIIRAVHCLTQDMCVLYRSNIKVPIIFKKTHCIKSMLNEGKCFQPDFTIPYSPKIHTRMNLPVLCMLMPTDGQAEGTKEIVGQTSCTDIKLASWYSCLVGDYSMIFVHSNIKMRQIKLNLKFRTNPQGDDHSDRRSSRIHIIGHKNITTVGSKQNTLTAFKGATDYTSLLYNVQSTDKKPILFLGYTPTMSWTTCGTSYVPAVWRGHIDTWGSVVETDDCTIFCTLAGPGASCEAFSSSGIFSLNSTTCLIPHTHRFKGLGDQVTFMCQRVDFDLEFYCNGRHKVIRTKTLVIGQCIHTFTSFFSLFPSIAHSLAVEICVPGFHGFTAVCLITTFCFGWLWIPGATWGILQILKIIVLFITNSTMDQRFKRILTKIKAEYRSTIGDTSCDYCKHECTTNLEADNHIMYCKQGKCPYCLNEVYHSPTALQEHFKMCPLIDRFNKTIKDQIFKTSTKPHSTLYKKLCVFRYTNRCYIFTVWVILLFFQLIIWAASAEVVNLEPEWNDNVHGVGLHKMTTDIELDFSIPSSSKFTYKRFLESPVGETRMQFALKISQQKTIASIQKLGHWVDARWNTRTVFHCYGACSKFEYPWKSATCSKEHDFEYQTAWACNPGDCPGINTGCTACGLYLDKPKSIATVIKLIQIDYEREVCIQLGSYNECKRVTSNDCLSTNGVKVCLLSTTVKLGSTDTLVFFGPLQAGAVVFKNWCTSNCVYGDPGDVMLTENGEYNCPDFNGNFERVCRFAQTPVCEYGGNTVSGYQRYLATKDSFFSINMTDPILERSKLEWYDPDATSRDHINVQITKDLDFENLGENPCKVTLKVLSIDGAWGSETGFSLNCKVSLLECNSFITVIKACDKAMCYGASSQTLQRGDNTVSIQGRGGHSGSKFKCCHEEDCAEEGLLAEAPHLARVKSVDVDTSEIYSDGSGECRITCWLSKTSEWFMGILSGNWLVIVVLVVIMILSIMLLSFFCPSKKHQA</sequence>
<comment type="subcellular location">
    <subcellularLocation>
        <location evidence="4">Host Golgi apparatus membrane</location>
        <topology evidence="4">Multi-pass membrane protein</topology>
    </subcellularLocation>
    <subcellularLocation>
        <location evidence="3">Host Golgi apparatus membrane</location>
        <topology evidence="3">Single-pass type I membrane protein</topology>
    </subcellularLocation>
    <subcellularLocation>
        <location evidence="7">Host cell surface</location>
    </subcellularLocation>
    <subcellularLocation>
        <location evidence="1">Host endoplasmic reticulum membrane</location>
        <topology evidence="1">Multi-pass membrane protein</topology>
    </subcellularLocation>
    <subcellularLocation>
        <location evidence="8">Host endoplasmic reticulum membrane</location>
        <topology evidence="8">Single-pass type I membrane protein</topology>
    </subcellularLocation>
    <subcellularLocation>
        <location evidence="2">Host mitochondrion</location>
    </subcellularLocation>
    <subcellularLocation>
        <location evidence="6">Virion membrane</location>
        <topology evidence="6">Multi-pass membrane protein</topology>
    </subcellularLocation>
    <subcellularLocation>
        <location evidence="5">Virion membrane</location>
        <topology evidence="5">Single-pass membrane protein</topology>
    </subcellularLocation>
</comment>
<feature type="domain" description="Hantavirus glycoprotein Gn head" evidence="39">
    <location>
        <begin position="28"/>
        <end position="355"/>
    </location>
</feature>
<evidence type="ECO:0000259" key="39">
    <source>
        <dbReference type="Pfam" id="PF01567"/>
    </source>
</evidence>
<dbReference type="Pfam" id="PF01567">
    <property type="entry name" value="Hanta_Gn-H"/>
    <property type="match status" value="1"/>
</dbReference>